<feature type="compositionally biased region" description="Low complexity" evidence="2">
    <location>
        <begin position="35"/>
        <end position="96"/>
    </location>
</feature>
<dbReference type="InterPro" id="IPR028994">
    <property type="entry name" value="Integrin_alpha_N"/>
</dbReference>
<dbReference type="PANTHER" id="PTHR46580">
    <property type="entry name" value="SENSOR KINASE-RELATED"/>
    <property type="match status" value="1"/>
</dbReference>
<dbReference type="Pfam" id="PF13517">
    <property type="entry name" value="FG-GAP_3"/>
    <property type="match status" value="1"/>
</dbReference>
<keyword evidence="1" id="KW-0732">Signal</keyword>
<dbReference type="SUPFAM" id="SSF69318">
    <property type="entry name" value="Integrin alpha N-terminal domain"/>
    <property type="match status" value="2"/>
</dbReference>
<accession>A0ABT5E9U2</accession>
<evidence type="ECO:0000313" key="4">
    <source>
        <dbReference type="Proteomes" id="UP001221686"/>
    </source>
</evidence>
<dbReference type="PROSITE" id="PS51257">
    <property type="entry name" value="PROKAR_LIPOPROTEIN"/>
    <property type="match status" value="1"/>
</dbReference>
<name>A0ABT5E9U2_9BACT</name>
<comment type="caution">
    <text evidence="3">The sequence shown here is derived from an EMBL/GenBank/DDBJ whole genome shotgun (WGS) entry which is preliminary data.</text>
</comment>
<dbReference type="InterPro" id="IPR013783">
    <property type="entry name" value="Ig-like_fold"/>
</dbReference>
<evidence type="ECO:0000256" key="2">
    <source>
        <dbReference type="SAM" id="MobiDB-lite"/>
    </source>
</evidence>
<dbReference type="InterPro" id="IPR013517">
    <property type="entry name" value="FG-GAP"/>
</dbReference>
<dbReference type="EMBL" id="JAQNDL010000003">
    <property type="protein sequence ID" value="MDC0722218.1"/>
    <property type="molecule type" value="Genomic_DNA"/>
</dbReference>
<evidence type="ECO:0000256" key="1">
    <source>
        <dbReference type="ARBA" id="ARBA00022729"/>
    </source>
</evidence>
<keyword evidence="4" id="KW-1185">Reference proteome</keyword>
<proteinExistence type="predicted"/>
<sequence>MTTSLRGIGWAAALCGALSGCGDDGRTDSAGLTMTGGPTTGTGAPTGTETAPTGTETAPTSTSEGGGSESASEATTAAESTTTGEPTTGSTSETTGGAVCPADCEAKGGVCIGAECCPDEDHACGEVCCPQGDICSFNACVTPGDACIDASECADEEYCEYSLGEPAMMGGDEMCMGGIVPATGKCLPAPPKCLEGEDPGDPPTCLASCQYIPGAGQFTPSVKYHWDAGTVMMTPIVVQLDDDNCDSIVDERDIPEIAFTTFVGGVYQDNGTIRVISIVGGEIVEKWSYNAGMVDPIAPGRELAGADIDGLPGNELVACSSSGKTRAFTGDGQPLWTSTYSGACNFVSIADLDQDGKPEILVPGAVLDGATGATKLMLGVGGHNMAADLDVDGQLDIVYSRGAFNAAGGVLATTGLEGTYPAIADLDLDGKPEVAVISNANSMTVPHHLLLWRHDPQAMGGAQILRAGIDINGALSPELCPEGSAGNLRGGGPPTIADFNGDGTPDVAVAGGVGYAVFDGKKLMDPNVADADTFMWIKQTRDCSSASTGSSVFDFDGDGSAEVVYSDEIRLRVYRGSDGEELWSTCNTTGTLQEYPVIADVDSDGHADIVAVSNNYSGITCDGTKQTGVRIFGDSEGQWVRTRRVWNQHAYHVTNTEEGGKIPAIEPTNWLTPGLNNYRQNVQPEGEFAAPDLIVDLRLACEPDPYGLVGRVRNIGEASVPAGVPVHFFEGDPNDGGVLLGSGLTTKVLYPAEAEDVTLLLPNAPPAVLDGSSVVWVVVDDAMPMHAWHECRVDNNSASGTGKCPLPG</sequence>
<evidence type="ECO:0000313" key="3">
    <source>
        <dbReference type="EMBL" id="MDC0722218.1"/>
    </source>
</evidence>
<dbReference type="Proteomes" id="UP001221686">
    <property type="component" value="Unassembled WGS sequence"/>
</dbReference>
<dbReference type="Gene3D" id="2.60.40.10">
    <property type="entry name" value="Immunoglobulins"/>
    <property type="match status" value="1"/>
</dbReference>
<dbReference type="PANTHER" id="PTHR46580:SF2">
    <property type="entry name" value="MAM DOMAIN-CONTAINING PROTEIN"/>
    <property type="match status" value="1"/>
</dbReference>
<reference evidence="3 4" key="1">
    <citation type="submission" date="2022-11" db="EMBL/GenBank/DDBJ databases">
        <title>Minimal conservation of predation-associated metabolite biosynthetic gene clusters underscores biosynthetic potential of Myxococcota including descriptions for ten novel species: Archangium lansinium sp. nov., Myxococcus landrumus sp. nov., Nannocystis bai.</title>
        <authorList>
            <person name="Ahearne A."/>
            <person name="Stevens C."/>
            <person name="Dowd S."/>
        </authorList>
    </citation>
    <scope>NUCLEOTIDE SEQUENCE [LARGE SCALE GENOMIC DNA]</scope>
    <source>
        <strain evidence="3 4">BB15-2</strain>
    </source>
</reference>
<feature type="region of interest" description="Disordered" evidence="2">
    <location>
        <begin position="29"/>
        <end position="96"/>
    </location>
</feature>
<gene>
    <name evidence="3" type="ORF">POL25_35275</name>
</gene>
<organism evidence="3 4">
    <name type="scientific">Nannocystis bainbridge</name>
    <dbReference type="NCBI Taxonomy" id="2995303"/>
    <lineage>
        <taxon>Bacteria</taxon>
        <taxon>Pseudomonadati</taxon>
        <taxon>Myxococcota</taxon>
        <taxon>Polyangia</taxon>
        <taxon>Nannocystales</taxon>
        <taxon>Nannocystaceae</taxon>
        <taxon>Nannocystis</taxon>
    </lineage>
</organism>
<dbReference type="RefSeq" id="WP_272090753.1">
    <property type="nucleotide sequence ID" value="NZ_JAQNDL010000003.1"/>
</dbReference>
<protein>
    <submittedName>
        <fullName evidence="3">VCBS repeat-containing protein</fullName>
    </submittedName>
</protein>